<dbReference type="Proteomes" id="UP000182192">
    <property type="component" value="Unassembled WGS sequence"/>
</dbReference>
<evidence type="ECO:0000313" key="4">
    <source>
        <dbReference type="Proteomes" id="UP000186015"/>
    </source>
</evidence>
<evidence type="ECO:0008006" key="5">
    <source>
        <dbReference type="Google" id="ProtNLM"/>
    </source>
</evidence>
<protein>
    <recommendedName>
        <fullName evidence="5">Lipoprotein</fullName>
    </recommendedName>
</protein>
<evidence type="ECO:0000313" key="1">
    <source>
        <dbReference type="EMBL" id="SEK63871.1"/>
    </source>
</evidence>
<sequence length="49" mass="5670">MKGIVILLVVLAALGCCCFTHRRVIKALIRHEPMPPAPKWHFWCKNKRS</sequence>
<gene>
    <name evidence="2" type="ORF">SAMN02910406_03370</name>
    <name evidence="1" type="ORF">SAMN05216469_10411</name>
</gene>
<dbReference type="Proteomes" id="UP000186015">
    <property type="component" value="Unassembled WGS sequence"/>
</dbReference>
<accession>A0A1H7IMZ9</accession>
<reference evidence="3 4" key="1">
    <citation type="submission" date="2016-10" db="EMBL/GenBank/DDBJ databases">
        <authorList>
            <person name="de Groot N.N."/>
        </authorList>
    </citation>
    <scope>NUCLEOTIDE SEQUENCE [LARGE SCALE GENOMIC DNA]</scope>
    <source>
        <strain evidence="2 3">AR67</strain>
        <strain evidence="1 4">KH2T6</strain>
    </source>
</reference>
<name>A0A1H7IMZ9_RUMAL</name>
<proteinExistence type="predicted"/>
<dbReference type="EMBL" id="FOAT01000004">
    <property type="protein sequence ID" value="SEK63871.1"/>
    <property type="molecule type" value="Genomic_DNA"/>
</dbReference>
<dbReference type="EMBL" id="FOKQ01000046">
    <property type="protein sequence ID" value="SFD20068.1"/>
    <property type="molecule type" value="Genomic_DNA"/>
</dbReference>
<evidence type="ECO:0000313" key="2">
    <source>
        <dbReference type="EMBL" id="SFD20068.1"/>
    </source>
</evidence>
<dbReference type="AlphaFoldDB" id="A0A1H7IMZ9"/>
<organism evidence="1 4">
    <name type="scientific">Ruminococcus albus</name>
    <dbReference type="NCBI Taxonomy" id="1264"/>
    <lineage>
        <taxon>Bacteria</taxon>
        <taxon>Bacillati</taxon>
        <taxon>Bacillota</taxon>
        <taxon>Clostridia</taxon>
        <taxon>Eubacteriales</taxon>
        <taxon>Oscillospiraceae</taxon>
        <taxon>Ruminococcus</taxon>
    </lineage>
</organism>
<dbReference type="PROSITE" id="PS51257">
    <property type="entry name" value="PROKAR_LIPOPROTEIN"/>
    <property type="match status" value="1"/>
</dbReference>
<evidence type="ECO:0000313" key="3">
    <source>
        <dbReference type="Proteomes" id="UP000182192"/>
    </source>
</evidence>
<dbReference type="RefSeq" id="WP_170844264.1">
    <property type="nucleotide sequence ID" value="NZ_FOAT01000004.1"/>
</dbReference>